<evidence type="ECO:0000256" key="5">
    <source>
        <dbReference type="ARBA" id="ARBA00023136"/>
    </source>
</evidence>
<feature type="transmembrane region" description="Helical" evidence="6">
    <location>
        <begin position="351"/>
        <end position="374"/>
    </location>
</feature>
<evidence type="ECO:0000256" key="3">
    <source>
        <dbReference type="ARBA" id="ARBA00022692"/>
    </source>
</evidence>
<keyword evidence="9" id="KW-1185">Reference proteome</keyword>
<evidence type="ECO:0000256" key="4">
    <source>
        <dbReference type="ARBA" id="ARBA00022989"/>
    </source>
</evidence>
<evidence type="ECO:0000256" key="1">
    <source>
        <dbReference type="ARBA" id="ARBA00004141"/>
    </source>
</evidence>
<dbReference type="SUPFAM" id="SSF103473">
    <property type="entry name" value="MFS general substrate transporter"/>
    <property type="match status" value="1"/>
</dbReference>
<gene>
    <name evidence="8" type="ORF">AMATHDRAFT_49462</name>
</gene>
<feature type="transmembrane region" description="Helical" evidence="6">
    <location>
        <begin position="109"/>
        <end position="126"/>
    </location>
</feature>
<feature type="transmembrane region" description="Helical" evidence="6">
    <location>
        <begin position="166"/>
        <end position="189"/>
    </location>
</feature>
<keyword evidence="3 6" id="KW-0812">Transmembrane</keyword>
<proteinExistence type="predicted"/>
<dbReference type="PRINTS" id="PR01035">
    <property type="entry name" value="TCRTETA"/>
</dbReference>
<feature type="transmembrane region" description="Helical" evidence="6">
    <location>
        <begin position="320"/>
        <end position="339"/>
    </location>
</feature>
<evidence type="ECO:0000313" key="9">
    <source>
        <dbReference type="Proteomes" id="UP000242287"/>
    </source>
</evidence>
<dbReference type="GO" id="GO:0016020">
    <property type="term" value="C:membrane"/>
    <property type="evidence" value="ECO:0007669"/>
    <property type="project" value="UniProtKB-SubCell"/>
</dbReference>
<name>A0A2A9ND40_9AGAR</name>
<keyword evidence="5 6" id="KW-0472">Membrane</keyword>
<evidence type="ECO:0000256" key="6">
    <source>
        <dbReference type="SAM" id="Phobius"/>
    </source>
</evidence>
<evidence type="ECO:0000259" key="7">
    <source>
        <dbReference type="PROSITE" id="PS50850"/>
    </source>
</evidence>
<protein>
    <recommendedName>
        <fullName evidence="7">Major facilitator superfamily (MFS) profile domain-containing protein</fullName>
    </recommendedName>
</protein>
<reference evidence="8 9" key="1">
    <citation type="submission" date="2014-02" db="EMBL/GenBank/DDBJ databases">
        <title>Transposable element dynamics among asymbiotic and ectomycorrhizal Amanita fungi.</title>
        <authorList>
            <consortium name="DOE Joint Genome Institute"/>
            <person name="Hess J."/>
            <person name="Skrede I."/>
            <person name="Wolfe B."/>
            <person name="LaButti K."/>
            <person name="Ohm R.A."/>
            <person name="Grigoriev I.V."/>
            <person name="Pringle A."/>
        </authorList>
    </citation>
    <scope>NUCLEOTIDE SEQUENCE [LARGE SCALE GENOMIC DNA]</scope>
    <source>
        <strain evidence="8 9">SKay4041</strain>
    </source>
</reference>
<comment type="subcellular location">
    <subcellularLocation>
        <location evidence="1">Membrane</location>
        <topology evidence="1">Multi-pass membrane protein</topology>
    </subcellularLocation>
</comment>
<dbReference type="Gene3D" id="1.20.1250.20">
    <property type="entry name" value="MFS general substrate transporter like domains"/>
    <property type="match status" value="1"/>
</dbReference>
<keyword evidence="2" id="KW-0813">Transport</keyword>
<evidence type="ECO:0000256" key="2">
    <source>
        <dbReference type="ARBA" id="ARBA00022448"/>
    </source>
</evidence>
<organism evidence="8 9">
    <name type="scientific">Amanita thiersii Skay4041</name>
    <dbReference type="NCBI Taxonomy" id="703135"/>
    <lineage>
        <taxon>Eukaryota</taxon>
        <taxon>Fungi</taxon>
        <taxon>Dikarya</taxon>
        <taxon>Basidiomycota</taxon>
        <taxon>Agaricomycotina</taxon>
        <taxon>Agaricomycetes</taxon>
        <taxon>Agaricomycetidae</taxon>
        <taxon>Agaricales</taxon>
        <taxon>Pluteineae</taxon>
        <taxon>Amanitaceae</taxon>
        <taxon>Amanita</taxon>
    </lineage>
</organism>
<dbReference type="InterPro" id="IPR036259">
    <property type="entry name" value="MFS_trans_sf"/>
</dbReference>
<dbReference type="PANTHER" id="PTHR23504">
    <property type="entry name" value="MAJOR FACILITATOR SUPERFAMILY DOMAIN-CONTAINING PROTEIN 10"/>
    <property type="match status" value="1"/>
</dbReference>
<dbReference type="InterPro" id="IPR011701">
    <property type="entry name" value="MFS"/>
</dbReference>
<dbReference type="EMBL" id="KZ302059">
    <property type="protein sequence ID" value="PFH48539.1"/>
    <property type="molecule type" value="Genomic_DNA"/>
</dbReference>
<dbReference type="PANTHER" id="PTHR23504:SF15">
    <property type="entry name" value="MAJOR FACILITATOR SUPERFAMILY (MFS) PROFILE DOMAIN-CONTAINING PROTEIN"/>
    <property type="match status" value="1"/>
</dbReference>
<dbReference type="Pfam" id="PF07690">
    <property type="entry name" value="MFS_1"/>
    <property type="match status" value="1"/>
</dbReference>
<dbReference type="OrthoDB" id="419616at2759"/>
<dbReference type="Proteomes" id="UP000242287">
    <property type="component" value="Unassembled WGS sequence"/>
</dbReference>
<feature type="transmembrane region" description="Helical" evidence="6">
    <location>
        <begin position="209"/>
        <end position="231"/>
    </location>
</feature>
<keyword evidence="4 6" id="KW-1133">Transmembrane helix</keyword>
<feature type="transmembrane region" description="Helical" evidence="6">
    <location>
        <begin position="380"/>
        <end position="400"/>
    </location>
</feature>
<dbReference type="PROSITE" id="PS50850">
    <property type="entry name" value="MFS"/>
    <property type="match status" value="1"/>
</dbReference>
<dbReference type="AlphaFoldDB" id="A0A2A9ND40"/>
<dbReference type="InterPro" id="IPR020846">
    <property type="entry name" value="MFS_dom"/>
</dbReference>
<feature type="domain" description="Major facilitator superfamily (MFS) profile" evidence="7">
    <location>
        <begin position="22"/>
        <end position="403"/>
    </location>
</feature>
<sequence>MSSKQVENEEEIGLLSSPDATAITSTRVPTPLPKLQIAILLFLQICDPIAGQSIYPYINQLIGELDITGGDPRKVGYYAGLVESLYYAMEGMTILQWGRASDRVGRKPILLLGLFGTTLSMLSFGLSRTFWALITSRALCGLLNGNLSVMKSAMGEITDPTNRAQAFAMIPVIWAISSTVGPMIGGALARPHDHFPKIFAGKFWRDYPYFLPCAAVTAIIFVAFIVTVFFFKENIGQPIPLSYQTLPRRSVEKAPDGTFAPATVSINPVPLRQLFVYPVVISVSNYGVLAFLDITMLALIPLFMAMPVDIGGLGCSPAKIGLALGIFGIGFGVFQAVLFAKIVDRFGEKRIFIASILSCPLIFASFPVMSVIAQERGVTWIVWVILGLMLILMGVMNMGYGKR</sequence>
<dbReference type="InterPro" id="IPR001958">
    <property type="entry name" value="Tet-R_TetA/multi-R_MdtG-like"/>
</dbReference>
<dbReference type="GO" id="GO:0022857">
    <property type="term" value="F:transmembrane transporter activity"/>
    <property type="evidence" value="ECO:0007669"/>
    <property type="project" value="InterPro"/>
</dbReference>
<feature type="transmembrane region" description="Helical" evidence="6">
    <location>
        <begin position="274"/>
        <end position="300"/>
    </location>
</feature>
<evidence type="ECO:0000313" key="8">
    <source>
        <dbReference type="EMBL" id="PFH48539.1"/>
    </source>
</evidence>
<feature type="transmembrane region" description="Helical" evidence="6">
    <location>
        <begin position="132"/>
        <end position="154"/>
    </location>
</feature>
<accession>A0A2A9ND40</accession>